<feature type="transmembrane region" description="Helical" evidence="3">
    <location>
        <begin position="373"/>
        <end position="400"/>
    </location>
</feature>
<dbReference type="EMBL" id="JAGRRH010000019">
    <property type="protein sequence ID" value="KAG7349949.1"/>
    <property type="molecule type" value="Genomic_DNA"/>
</dbReference>
<keyword evidence="3" id="KW-0812">Transmembrane</keyword>
<protein>
    <submittedName>
        <fullName evidence="4">Uncharacterized protein</fullName>
    </submittedName>
</protein>
<dbReference type="AlphaFoldDB" id="A0A9K3PM15"/>
<feature type="transmembrane region" description="Helical" evidence="3">
    <location>
        <begin position="498"/>
        <end position="523"/>
    </location>
</feature>
<accession>A0A9K3PM15</accession>
<keyword evidence="3" id="KW-1133">Transmembrane helix</keyword>
<evidence type="ECO:0000313" key="4">
    <source>
        <dbReference type="EMBL" id="KAG7349949.1"/>
    </source>
</evidence>
<keyword evidence="1" id="KW-0175">Coiled coil</keyword>
<dbReference type="Proteomes" id="UP000693970">
    <property type="component" value="Unassembled WGS sequence"/>
</dbReference>
<evidence type="ECO:0000313" key="5">
    <source>
        <dbReference type="Proteomes" id="UP000693970"/>
    </source>
</evidence>
<organism evidence="4 5">
    <name type="scientific">Nitzschia inconspicua</name>
    <dbReference type="NCBI Taxonomy" id="303405"/>
    <lineage>
        <taxon>Eukaryota</taxon>
        <taxon>Sar</taxon>
        <taxon>Stramenopiles</taxon>
        <taxon>Ochrophyta</taxon>
        <taxon>Bacillariophyta</taxon>
        <taxon>Bacillariophyceae</taxon>
        <taxon>Bacillariophycidae</taxon>
        <taxon>Bacillariales</taxon>
        <taxon>Bacillariaceae</taxon>
        <taxon>Nitzschia</taxon>
    </lineage>
</organism>
<keyword evidence="5" id="KW-1185">Reference proteome</keyword>
<sequence length="539" mass="61513">MSLPRERRSWHGRLVIFVLSFLSLFIWCLDRCSLRLRRGLRKCSPWFLSSVVVDAHVWDPTLGNKTSGTSKENFFLLDFAESWIWNPFQRKKGTGKLSQAASSIESELEERWHALEESIKSHAEKMEDARRNIKDSVEDLKNDLEETFETHSQKFKNKVLRTTKSLEESFVRNVLKQRHGFEKWFRTIRNHLLFVLGGMNNFSGGLTPEAASRAIIFQSGLHTWLILNMFGNANSNGSSEEADSRTSDVDTNFPKSGFRKLRHCATKVVMKLRQITRSILFKDAIAFLTAAYVAKQKIPPTCHSLLETGLPIATIVHAMVRTVRKIVRILQDQDVWKQKQQRRPHGTPLPNQPQLTNHDESASLHPKSKTAKYIVVSFTATVAGFALFFVLPGITLPMVAASASSSTLMLDCISDEVVGNWFGILRRMNRKNRINIFRGAVWGMYQQLQRKFLYPAQAALEELEASIGYGDHEPIHNETLRERVKEAVNQSMDVKLSWMLAGFGVLMQVLWMNLGLLQSSLLGNLDDNRGKKKIETIQR</sequence>
<reference evidence="4" key="2">
    <citation type="submission" date="2021-04" db="EMBL/GenBank/DDBJ databases">
        <authorList>
            <person name="Podell S."/>
        </authorList>
    </citation>
    <scope>NUCLEOTIDE SEQUENCE</scope>
    <source>
        <strain evidence="4">Hildebrandi</strain>
    </source>
</reference>
<feature type="transmembrane region" description="Helical" evidence="3">
    <location>
        <begin position="12"/>
        <end position="29"/>
    </location>
</feature>
<name>A0A9K3PM15_9STRA</name>
<feature type="coiled-coil region" evidence="1">
    <location>
        <begin position="119"/>
        <end position="154"/>
    </location>
</feature>
<gene>
    <name evidence="4" type="ORF">IV203_012546</name>
</gene>
<evidence type="ECO:0000256" key="3">
    <source>
        <dbReference type="SAM" id="Phobius"/>
    </source>
</evidence>
<comment type="caution">
    <text evidence="4">The sequence shown here is derived from an EMBL/GenBank/DDBJ whole genome shotgun (WGS) entry which is preliminary data.</text>
</comment>
<feature type="region of interest" description="Disordered" evidence="2">
    <location>
        <begin position="337"/>
        <end position="362"/>
    </location>
</feature>
<evidence type="ECO:0000256" key="1">
    <source>
        <dbReference type="SAM" id="Coils"/>
    </source>
</evidence>
<reference evidence="4" key="1">
    <citation type="journal article" date="2021" name="Sci. Rep.">
        <title>Diploid genomic architecture of Nitzschia inconspicua, an elite biomass production diatom.</title>
        <authorList>
            <person name="Oliver A."/>
            <person name="Podell S."/>
            <person name="Pinowska A."/>
            <person name="Traller J.C."/>
            <person name="Smith S.R."/>
            <person name="McClure R."/>
            <person name="Beliaev A."/>
            <person name="Bohutskyi P."/>
            <person name="Hill E.A."/>
            <person name="Rabines A."/>
            <person name="Zheng H."/>
            <person name="Allen L.Z."/>
            <person name="Kuo A."/>
            <person name="Grigoriev I.V."/>
            <person name="Allen A.E."/>
            <person name="Hazlebeck D."/>
            <person name="Allen E.E."/>
        </authorList>
    </citation>
    <scope>NUCLEOTIDE SEQUENCE</scope>
    <source>
        <strain evidence="4">Hildebrandi</strain>
    </source>
</reference>
<proteinExistence type="predicted"/>
<keyword evidence="3" id="KW-0472">Membrane</keyword>
<evidence type="ECO:0000256" key="2">
    <source>
        <dbReference type="SAM" id="MobiDB-lite"/>
    </source>
</evidence>